<comment type="similarity">
    <text evidence="2">Belongs to the PA-phosphatase related phosphoesterase family.</text>
</comment>
<feature type="transmembrane region" description="Helical" evidence="6">
    <location>
        <begin position="66"/>
        <end position="83"/>
    </location>
</feature>
<dbReference type="InterPro" id="IPR036938">
    <property type="entry name" value="PAP2/HPO_sf"/>
</dbReference>
<evidence type="ECO:0000256" key="6">
    <source>
        <dbReference type="SAM" id="Phobius"/>
    </source>
</evidence>
<dbReference type="GO" id="GO:0046839">
    <property type="term" value="P:phospholipid dephosphorylation"/>
    <property type="evidence" value="ECO:0007669"/>
    <property type="project" value="TreeGrafter"/>
</dbReference>
<name>A0AAV5RV79_MAUHU</name>
<keyword evidence="4 6" id="KW-1133">Transmembrane helix</keyword>
<keyword evidence="9" id="KW-1185">Reference proteome</keyword>
<accession>A0AAV5RV79</accession>
<dbReference type="Proteomes" id="UP001377567">
    <property type="component" value="Unassembled WGS sequence"/>
</dbReference>
<dbReference type="SUPFAM" id="SSF48317">
    <property type="entry name" value="Acid phosphatase/Vanadium-dependent haloperoxidase"/>
    <property type="match status" value="1"/>
</dbReference>
<proteinExistence type="inferred from homology"/>
<dbReference type="InterPro" id="IPR043216">
    <property type="entry name" value="PAP-like"/>
</dbReference>
<evidence type="ECO:0000256" key="2">
    <source>
        <dbReference type="ARBA" id="ARBA00008816"/>
    </source>
</evidence>
<keyword evidence="3 6" id="KW-0812">Transmembrane</keyword>
<protein>
    <submittedName>
        <fullName evidence="8">Phosphatidate phosphatase</fullName>
    </submittedName>
</protein>
<evidence type="ECO:0000256" key="1">
    <source>
        <dbReference type="ARBA" id="ARBA00004141"/>
    </source>
</evidence>
<dbReference type="CDD" id="cd03390">
    <property type="entry name" value="PAP2_containing_1_like"/>
    <property type="match status" value="1"/>
</dbReference>
<gene>
    <name evidence="8" type="ORF">DAKH74_018630</name>
</gene>
<evidence type="ECO:0000256" key="3">
    <source>
        <dbReference type="ARBA" id="ARBA00022692"/>
    </source>
</evidence>
<feature type="transmembrane region" description="Helical" evidence="6">
    <location>
        <begin position="185"/>
        <end position="202"/>
    </location>
</feature>
<dbReference type="GO" id="GO:0008195">
    <property type="term" value="F:phosphatidate phosphatase activity"/>
    <property type="evidence" value="ECO:0007669"/>
    <property type="project" value="TreeGrafter"/>
</dbReference>
<organism evidence="8 9">
    <name type="scientific">Maudiozyma humilis</name>
    <name type="common">Sour dough yeast</name>
    <name type="synonym">Kazachstania humilis</name>
    <dbReference type="NCBI Taxonomy" id="51915"/>
    <lineage>
        <taxon>Eukaryota</taxon>
        <taxon>Fungi</taxon>
        <taxon>Dikarya</taxon>
        <taxon>Ascomycota</taxon>
        <taxon>Saccharomycotina</taxon>
        <taxon>Saccharomycetes</taxon>
        <taxon>Saccharomycetales</taxon>
        <taxon>Saccharomycetaceae</taxon>
        <taxon>Maudiozyma</taxon>
    </lineage>
</organism>
<dbReference type="EMBL" id="BTGD01000005">
    <property type="protein sequence ID" value="GMM55247.1"/>
    <property type="molecule type" value="Genomic_DNA"/>
</dbReference>
<dbReference type="InterPro" id="IPR000326">
    <property type="entry name" value="PAP2/HPO"/>
</dbReference>
<evidence type="ECO:0000259" key="7">
    <source>
        <dbReference type="SMART" id="SM00014"/>
    </source>
</evidence>
<feature type="transmembrane region" description="Helical" evidence="6">
    <location>
        <begin position="111"/>
        <end position="129"/>
    </location>
</feature>
<dbReference type="GO" id="GO:0006644">
    <property type="term" value="P:phospholipid metabolic process"/>
    <property type="evidence" value="ECO:0007669"/>
    <property type="project" value="InterPro"/>
</dbReference>
<evidence type="ECO:0000313" key="8">
    <source>
        <dbReference type="EMBL" id="GMM55247.1"/>
    </source>
</evidence>
<dbReference type="GO" id="GO:0016020">
    <property type="term" value="C:membrane"/>
    <property type="evidence" value="ECO:0007669"/>
    <property type="project" value="UniProtKB-SubCell"/>
</dbReference>
<feature type="transmembrane region" description="Helical" evidence="6">
    <location>
        <begin position="236"/>
        <end position="258"/>
    </location>
</feature>
<feature type="domain" description="Phosphatidic acid phosphatase type 2/haloperoxidase" evidence="7">
    <location>
        <begin position="117"/>
        <end position="254"/>
    </location>
</feature>
<dbReference type="PANTHER" id="PTHR10165">
    <property type="entry name" value="LIPID PHOSPHATE PHOSPHATASE"/>
    <property type="match status" value="1"/>
</dbReference>
<keyword evidence="5 6" id="KW-0472">Membrane</keyword>
<reference evidence="8 9" key="1">
    <citation type="journal article" date="2023" name="Elife">
        <title>Identification of key yeast species and microbe-microbe interactions impacting larval growth of Drosophila in the wild.</title>
        <authorList>
            <person name="Mure A."/>
            <person name="Sugiura Y."/>
            <person name="Maeda R."/>
            <person name="Honda K."/>
            <person name="Sakurai N."/>
            <person name="Takahashi Y."/>
            <person name="Watada M."/>
            <person name="Katoh T."/>
            <person name="Gotoh A."/>
            <person name="Gotoh Y."/>
            <person name="Taniguchi I."/>
            <person name="Nakamura K."/>
            <person name="Hayashi T."/>
            <person name="Katayama T."/>
            <person name="Uemura T."/>
            <person name="Hattori Y."/>
        </authorList>
    </citation>
    <scope>NUCLEOTIDE SEQUENCE [LARGE SCALE GENOMIC DNA]</scope>
    <source>
        <strain evidence="8 9">KH-74</strain>
    </source>
</reference>
<sequence>MMMAPLLSYLRAYALQYTIITLCGVFFLYSEYDLAPRWQTITFQLNNPKINKKFIHKELVSDVECVLMAVLISSGVLFWYCMIRSHSQSFRKMNGAWGNNRPEWLTRERHLFHVSMVCLALIFTINGALTNSLKLIIGNLRPDFLDRCQPNFGRMKENEPNAYYTIDICQQKNLRLLYDGLKSTPSGHSSFITCGLGFIYYWQNKFIIGNSIRNIWCIFLIAIVMASRIVDHKHHWYDVISGALLGVAIIVSCWKWMFNPKRSPSSLLPAPISL</sequence>
<dbReference type="SMART" id="SM00014">
    <property type="entry name" value="acidPPc"/>
    <property type="match status" value="1"/>
</dbReference>
<comment type="subcellular location">
    <subcellularLocation>
        <location evidence="1">Membrane</location>
        <topology evidence="1">Multi-pass membrane protein</topology>
    </subcellularLocation>
</comment>
<comment type="caution">
    <text evidence="8">The sequence shown here is derived from an EMBL/GenBank/DDBJ whole genome shotgun (WGS) entry which is preliminary data.</text>
</comment>
<dbReference type="PANTHER" id="PTHR10165:SF155">
    <property type="entry name" value="LIPID PHOSPHATE PHOSPHATASE 1"/>
    <property type="match status" value="1"/>
</dbReference>
<dbReference type="AlphaFoldDB" id="A0AAV5RV79"/>
<evidence type="ECO:0000256" key="5">
    <source>
        <dbReference type="ARBA" id="ARBA00023136"/>
    </source>
</evidence>
<feature type="transmembrane region" description="Helical" evidence="6">
    <location>
        <begin position="214"/>
        <end position="230"/>
    </location>
</feature>
<evidence type="ECO:0000256" key="4">
    <source>
        <dbReference type="ARBA" id="ARBA00022989"/>
    </source>
</evidence>
<dbReference type="Pfam" id="PF01569">
    <property type="entry name" value="PAP2"/>
    <property type="match status" value="1"/>
</dbReference>
<evidence type="ECO:0000313" key="9">
    <source>
        <dbReference type="Proteomes" id="UP001377567"/>
    </source>
</evidence>
<feature type="transmembrane region" description="Helical" evidence="6">
    <location>
        <begin position="12"/>
        <end position="29"/>
    </location>
</feature>
<dbReference type="Gene3D" id="1.20.144.10">
    <property type="entry name" value="Phosphatidic acid phosphatase type 2/haloperoxidase"/>
    <property type="match status" value="1"/>
</dbReference>